<protein>
    <submittedName>
        <fullName evidence="2">Uncharacterized protein</fullName>
    </submittedName>
</protein>
<reference evidence="3" key="1">
    <citation type="submission" date="2011-05" db="EMBL/GenBank/DDBJ databases">
        <title>Complete sequence of Desulfotomaculum ruminis DSM 2154.</title>
        <authorList>
            <person name="Lucas S."/>
            <person name="Copeland A."/>
            <person name="Lapidus A."/>
            <person name="Cheng J.-F."/>
            <person name="Goodwin L."/>
            <person name="Pitluck S."/>
            <person name="Lu M."/>
            <person name="Detter J.C."/>
            <person name="Han C."/>
            <person name="Tapia R."/>
            <person name="Land M."/>
            <person name="Hauser L."/>
            <person name="Kyrpides N."/>
            <person name="Ivanova N."/>
            <person name="Mikhailova N."/>
            <person name="Pagani I."/>
            <person name="Stams A.J.M."/>
            <person name="Plugge C.M."/>
            <person name="Muyzer G."/>
            <person name="Kuever J."/>
            <person name="Parshina S.N."/>
            <person name="Ivanova A.E."/>
            <person name="Nazina T.N."/>
            <person name="Brambilla E."/>
            <person name="Spring S."/>
            <person name="Klenk H.-P."/>
            <person name="Woyke T."/>
        </authorList>
    </citation>
    <scope>NUCLEOTIDE SEQUENCE [LARGE SCALE GENOMIC DNA]</scope>
    <source>
        <strain evidence="3">ATCC 23193 / DSM 2154 / NCIB 8452 / DL</strain>
    </source>
</reference>
<dbReference type="RefSeq" id="WP_013843659.1">
    <property type="nucleotide sequence ID" value="NC_015589.1"/>
</dbReference>
<evidence type="ECO:0000313" key="2">
    <source>
        <dbReference type="EMBL" id="AEG61914.1"/>
    </source>
</evidence>
<dbReference type="KEGG" id="dru:Desru_3714"/>
<dbReference type="STRING" id="696281.Desru_3714"/>
<dbReference type="Proteomes" id="UP000009234">
    <property type="component" value="Chromosome"/>
</dbReference>
<dbReference type="eggNOG" id="ENOG5031XS8">
    <property type="taxonomic scope" value="Bacteria"/>
</dbReference>
<evidence type="ECO:0000256" key="1">
    <source>
        <dbReference type="SAM" id="MobiDB-lite"/>
    </source>
</evidence>
<feature type="region of interest" description="Disordered" evidence="1">
    <location>
        <begin position="211"/>
        <end position="232"/>
    </location>
</feature>
<name>F6DP85_DESRL</name>
<sequence length="232" mass="26260">MLLNTVTTLAIRCPECGALEFHNLSRFAFSGRRSLQVTCSCGAFLLGIVRKKSHSYWLQIPCVVCESKHLKEISGVRLWSGEPFDFICPDSGLELGFIGRAEEVKDLAQTLDTGLEALIDEIGYDEYFNNPEVMHQVMQCLQEIADNGGLFCQCGNSRIEVEVFLDRLELHCKECDSVNIIYAETEEDLKVIQEVETIELTRHGFKCLDSLSNSSNSTKPTKKTRRKRNKQQ</sequence>
<dbReference type="EMBL" id="CP002780">
    <property type="protein sequence ID" value="AEG61914.1"/>
    <property type="molecule type" value="Genomic_DNA"/>
</dbReference>
<evidence type="ECO:0000313" key="3">
    <source>
        <dbReference type="Proteomes" id="UP000009234"/>
    </source>
</evidence>
<proteinExistence type="predicted"/>
<gene>
    <name evidence="2" type="ordered locus">Desru_3714</name>
</gene>
<keyword evidence="3" id="KW-1185">Reference proteome</keyword>
<feature type="compositionally biased region" description="Basic residues" evidence="1">
    <location>
        <begin position="220"/>
        <end position="232"/>
    </location>
</feature>
<organism evidence="2 3">
    <name type="scientific">Desulforamulus ruminis (strain ATCC 23193 / DSM 2154 / NCIMB 8452 / DL)</name>
    <name type="common">Desulfotomaculum ruminis</name>
    <dbReference type="NCBI Taxonomy" id="696281"/>
    <lineage>
        <taxon>Bacteria</taxon>
        <taxon>Bacillati</taxon>
        <taxon>Bacillota</taxon>
        <taxon>Clostridia</taxon>
        <taxon>Eubacteriales</taxon>
        <taxon>Peptococcaceae</taxon>
        <taxon>Desulforamulus</taxon>
    </lineage>
</organism>
<dbReference type="OrthoDB" id="1678992at2"/>
<dbReference type="AlphaFoldDB" id="F6DP85"/>
<dbReference type="HOGENOM" id="CLU_112839_0_0_9"/>
<reference evidence="2 3" key="2">
    <citation type="journal article" date="2012" name="Stand. Genomic Sci.">
        <title>Complete genome sequence of the sulfate-reducing firmicute Desulfotomaculum ruminis type strain (DL(T)).</title>
        <authorList>
            <person name="Spring S."/>
            <person name="Visser M."/>
            <person name="Lu M."/>
            <person name="Copeland A."/>
            <person name="Lapidus A."/>
            <person name="Lucas S."/>
            <person name="Cheng J.F."/>
            <person name="Han C."/>
            <person name="Tapia R."/>
            <person name="Goodwin L.A."/>
            <person name="Pitluck S."/>
            <person name="Ivanova N."/>
            <person name="Land M."/>
            <person name="Hauser L."/>
            <person name="Larimer F."/>
            <person name="Rohde M."/>
            <person name="Goker M."/>
            <person name="Detter J.C."/>
            <person name="Kyrpides N.C."/>
            <person name="Woyke T."/>
            <person name="Schaap P.J."/>
            <person name="Plugge C.M."/>
            <person name="Muyzer G."/>
            <person name="Kuever J."/>
            <person name="Pereira I.A."/>
            <person name="Parshina S.N."/>
            <person name="Bernier-Latmani R."/>
            <person name="Stams A.J."/>
            <person name="Klenk H.P."/>
        </authorList>
    </citation>
    <scope>NUCLEOTIDE SEQUENCE [LARGE SCALE GENOMIC DNA]</scope>
    <source>
        <strain evidence="3">ATCC 23193 / DSM 2154 / NCIB 8452 / DL</strain>
    </source>
</reference>
<accession>F6DP85</accession>